<dbReference type="InterPro" id="IPR016327">
    <property type="entry name" value="Alpha-defensin"/>
</dbReference>
<evidence type="ECO:0000256" key="8">
    <source>
        <dbReference type="SAM" id="SignalP"/>
    </source>
</evidence>
<dbReference type="FunCoup" id="A0A5F9D444">
    <property type="interactions" value="13"/>
</dbReference>
<feature type="chain" id="PRO_5023818823" description="Alpha-defensin N-terminal domain-containing protein" evidence="8">
    <location>
        <begin position="20"/>
        <end position="94"/>
    </location>
</feature>
<evidence type="ECO:0000256" key="6">
    <source>
        <dbReference type="ARBA" id="ARBA00022940"/>
    </source>
</evidence>
<dbReference type="GO" id="GO:0050830">
    <property type="term" value="P:defense response to Gram-positive bacterium"/>
    <property type="evidence" value="ECO:0007669"/>
    <property type="project" value="TreeGrafter"/>
</dbReference>
<dbReference type="PANTHER" id="PTHR11876">
    <property type="entry name" value="ALPHA-DEFENSIN 1"/>
    <property type="match status" value="1"/>
</dbReference>
<dbReference type="PANTHER" id="PTHR11876:SF28">
    <property type="entry name" value="ALPHA-DEFENSIN 1"/>
    <property type="match status" value="1"/>
</dbReference>
<proteinExistence type="inferred from homology"/>
<keyword evidence="4" id="KW-0929">Antimicrobial</keyword>
<evidence type="ECO:0000313" key="10">
    <source>
        <dbReference type="Ensembl" id="ENSOCUP00000040135.1"/>
    </source>
</evidence>
<dbReference type="GO" id="GO:0019731">
    <property type="term" value="P:antibacterial humoral response"/>
    <property type="evidence" value="ECO:0007669"/>
    <property type="project" value="TreeGrafter"/>
</dbReference>
<dbReference type="Ensembl" id="ENSOCUT00000062149.1">
    <property type="protein sequence ID" value="ENSOCUP00000040135.1"/>
    <property type="gene ID" value="ENSOCUG00000032623.1"/>
</dbReference>
<dbReference type="SMART" id="SM01418">
    <property type="entry name" value="Defensin_propep"/>
    <property type="match status" value="1"/>
</dbReference>
<keyword evidence="11" id="KW-1185">Reference proteome</keyword>
<feature type="signal peptide" evidence="8">
    <location>
        <begin position="1"/>
        <end position="19"/>
    </location>
</feature>
<keyword evidence="7" id="KW-0044">Antibiotic</keyword>
<evidence type="ECO:0000313" key="11">
    <source>
        <dbReference type="Proteomes" id="UP000001811"/>
    </source>
</evidence>
<protein>
    <recommendedName>
        <fullName evidence="9">Alpha-defensin N-terminal domain-containing protein</fullName>
    </recommendedName>
</protein>
<dbReference type="GO" id="GO:0002227">
    <property type="term" value="P:innate immune response in mucosa"/>
    <property type="evidence" value="ECO:0007669"/>
    <property type="project" value="TreeGrafter"/>
</dbReference>
<reference evidence="10" key="2">
    <citation type="submission" date="2025-08" db="UniProtKB">
        <authorList>
            <consortium name="Ensembl"/>
        </authorList>
    </citation>
    <scope>IDENTIFICATION</scope>
    <source>
        <strain evidence="10">Thorbecke</strain>
    </source>
</reference>
<keyword evidence="3" id="KW-0964">Secreted</keyword>
<evidence type="ECO:0000259" key="9">
    <source>
        <dbReference type="SMART" id="SM01418"/>
    </source>
</evidence>
<dbReference type="GO" id="GO:0061844">
    <property type="term" value="P:antimicrobial humoral immune response mediated by antimicrobial peptide"/>
    <property type="evidence" value="ECO:0007669"/>
    <property type="project" value="TreeGrafter"/>
</dbReference>
<dbReference type="GeneTree" id="ENSGT00980000202339"/>
<comment type="similarity">
    <text evidence="2">Belongs to the alpha-defensin family.</text>
</comment>
<reference evidence="10" key="3">
    <citation type="submission" date="2025-09" db="UniProtKB">
        <authorList>
            <consortium name="Ensembl"/>
        </authorList>
    </citation>
    <scope>IDENTIFICATION</scope>
    <source>
        <strain evidence="10">Thorbecke</strain>
    </source>
</reference>
<evidence type="ECO:0000256" key="5">
    <source>
        <dbReference type="ARBA" id="ARBA00022729"/>
    </source>
</evidence>
<dbReference type="GO" id="GO:0050829">
    <property type="term" value="P:defense response to Gram-negative bacterium"/>
    <property type="evidence" value="ECO:0007669"/>
    <property type="project" value="TreeGrafter"/>
</dbReference>
<evidence type="ECO:0000256" key="1">
    <source>
        <dbReference type="ARBA" id="ARBA00004613"/>
    </source>
</evidence>
<dbReference type="PIRSF" id="PIRSF001875">
    <property type="entry name" value="Alpha-defensin"/>
    <property type="match status" value="1"/>
</dbReference>
<keyword evidence="5 8" id="KW-0732">Signal</keyword>
<sequence length="94" mass="10800">MRTFTLLTAIVLVALQTKAEPVPRTDDAVPDQEQTDAEDKIMAISCAEDETSALRDQDLHFIRLCDPCEEVCGICHEFPTLIYFCCRRRHRDEE</sequence>
<dbReference type="GO" id="GO:0051673">
    <property type="term" value="P:disruption of plasma membrane integrity in another organism"/>
    <property type="evidence" value="ECO:0007669"/>
    <property type="project" value="TreeGrafter"/>
</dbReference>
<dbReference type="AlphaFoldDB" id="A0A5F9D444"/>
<dbReference type="STRING" id="9986.ENSOCUP00000040135"/>
<dbReference type="Pfam" id="PF00879">
    <property type="entry name" value="Defensin_propep"/>
    <property type="match status" value="1"/>
</dbReference>
<evidence type="ECO:0000256" key="7">
    <source>
        <dbReference type="ARBA" id="ARBA00023022"/>
    </source>
</evidence>
<dbReference type="InterPro" id="IPR002366">
    <property type="entry name" value="Alpha-defensin_N"/>
</dbReference>
<dbReference type="Proteomes" id="UP000001811">
    <property type="component" value="Unplaced"/>
</dbReference>
<evidence type="ECO:0000256" key="4">
    <source>
        <dbReference type="ARBA" id="ARBA00022529"/>
    </source>
</evidence>
<evidence type="ECO:0000256" key="2">
    <source>
        <dbReference type="ARBA" id="ARBA00006519"/>
    </source>
</evidence>
<dbReference type="GO" id="GO:0071222">
    <property type="term" value="P:cellular response to lipopolysaccharide"/>
    <property type="evidence" value="ECO:0007669"/>
    <property type="project" value="TreeGrafter"/>
</dbReference>
<feature type="domain" description="Alpha-defensin N-terminal" evidence="9">
    <location>
        <begin position="1"/>
        <end position="51"/>
    </location>
</feature>
<comment type="subcellular location">
    <subcellularLocation>
        <location evidence="1">Secreted</location>
    </subcellularLocation>
</comment>
<reference evidence="10 11" key="1">
    <citation type="journal article" date="2011" name="Nature">
        <title>A high-resolution map of human evolutionary constraint using 29 mammals.</title>
        <authorList>
            <person name="Lindblad-Toh K."/>
            <person name="Garber M."/>
            <person name="Zuk O."/>
            <person name="Lin M.F."/>
            <person name="Parker B.J."/>
            <person name="Washietl S."/>
            <person name="Kheradpour P."/>
            <person name="Ernst J."/>
            <person name="Jordan G."/>
            <person name="Mauceli E."/>
            <person name="Ward L.D."/>
            <person name="Lowe C.B."/>
            <person name="Holloway A.K."/>
            <person name="Clamp M."/>
            <person name="Gnerre S."/>
            <person name="Alfoldi J."/>
            <person name="Beal K."/>
            <person name="Chang J."/>
            <person name="Clawson H."/>
            <person name="Cuff J."/>
            <person name="Di Palma F."/>
            <person name="Fitzgerald S."/>
            <person name="Flicek P."/>
            <person name="Guttman M."/>
            <person name="Hubisz M.J."/>
            <person name="Jaffe D.B."/>
            <person name="Jungreis I."/>
            <person name="Kent W.J."/>
            <person name="Kostka D."/>
            <person name="Lara M."/>
            <person name="Martins A.L."/>
            <person name="Massingham T."/>
            <person name="Moltke I."/>
            <person name="Raney B.J."/>
            <person name="Rasmussen M.D."/>
            <person name="Robinson J."/>
            <person name="Stark A."/>
            <person name="Vilella A.J."/>
            <person name="Wen J."/>
            <person name="Xie X."/>
            <person name="Zody M.C."/>
            <person name="Baldwin J."/>
            <person name="Bloom T."/>
            <person name="Chin C.W."/>
            <person name="Heiman D."/>
            <person name="Nicol R."/>
            <person name="Nusbaum C."/>
            <person name="Young S."/>
            <person name="Wilkinson J."/>
            <person name="Worley K.C."/>
            <person name="Kovar C.L."/>
            <person name="Muzny D.M."/>
            <person name="Gibbs R.A."/>
            <person name="Cree A."/>
            <person name="Dihn H.H."/>
            <person name="Fowler G."/>
            <person name="Jhangiani S."/>
            <person name="Joshi V."/>
            <person name="Lee S."/>
            <person name="Lewis L.R."/>
            <person name="Nazareth L.V."/>
            <person name="Okwuonu G."/>
            <person name="Santibanez J."/>
            <person name="Warren W.C."/>
            <person name="Mardis E.R."/>
            <person name="Weinstock G.M."/>
            <person name="Wilson R.K."/>
            <person name="Delehaunty K."/>
            <person name="Dooling D."/>
            <person name="Fronik C."/>
            <person name="Fulton L."/>
            <person name="Fulton B."/>
            <person name="Graves T."/>
            <person name="Minx P."/>
            <person name="Sodergren E."/>
            <person name="Birney E."/>
            <person name="Margulies E.H."/>
            <person name="Herrero J."/>
            <person name="Green E.D."/>
            <person name="Haussler D."/>
            <person name="Siepel A."/>
            <person name="Goldman N."/>
            <person name="Pollard K.S."/>
            <person name="Pedersen J.S."/>
            <person name="Lander E.S."/>
            <person name="Kellis M."/>
        </authorList>
    </citation>
    <scope>NUCLEOTIDE SEQUENCE [LARGE SCALE GENOMIC DNA]</scope>
    <source>
        <strain evidence="11">Thorbecke</strain>
    </source>
</reference>
<dbReference type="InParanoid" id="A0A5F9D444"/>
<name>A0A5F9D444_RABIT</name>
<keyword evidence="6" id="KW-0211">Defensin</keyword>
<accession>A0A5F9D444</accession>
<dbReference type="GO" id="GO:0005615">
    <property type="term" value="C:extracellular space"/>
    <property type="evidence" value="ECO:0007669"/>
    <property type="project" value="InterPro"/>
</dbReference>
<organism evidence="10 11">
    <name type="scientific">Oryctolagus cuniculus</name>
    <name type="common">Rabbit</name>
    <dbReference type="NCBI Taxonomy" id="9986"/>
    <lineage>
        <taxon>Eukaryota</taxon>
        <taxon>Metazoa</taxon>
        <taxon>Chordata</taxon>
        <taxon>Craniata</taxon>
        <taxon>Vertebrata</taxon>
        <taxon>Euteleostomi</taxon>
        <taxon>Mammalia</taxon>
        <taxon>Eutheria</taxon>
        <taxon>Euarchontoglires</taxon>
        <taxon>Glires</taxon>
        <taxon>Lagomorpha</taxon>
        <taxon>Leporidae</taxon>
        <taxon>Oryctolagus</taxon>
    </lineage>
</organism>
<dbReference type="Bgee" id="ENSOCUG00000032623">
    <property type="expression patterns" value="Expressed in skin of back"/>
</dbReference>
<evidence type="ECO:0000256" key="3">
    <source>
        <dbReference type="ARBA" id="ARBA00022525"/>
    </source>
</evidence>
<dbReference type="GO" id="GO:0031012">
    <property type="term" value="C:extracellular matrix"/>
    <property type="evidence" value="ECO:0007669"/>
    <property type="project" value="TreeGrafter"/>
</dbReference>